<reference evidence="1 2" key="1">
    <citation type="submission" date="2015-12" db="EMBL/GenBank/DDBJ databases">
        <title>Draft genome sequence of Mesorhizobium sp. UFLA 01-765, a multitolerant efficient symbiont and plant-growth promoting strain isolated from Zn-mining soil using Leucaena leucocephala as a trap plant.</title>
        <authorList>
            <person name="Rangel W.M."/>
            <person name="Thijs S."/>
            <person name="Longatti S.M."/>
            <person name="Moreira F.M."/>
            <person name="Weyens N."/>
            <person name="Vangronsveld J."/>
            <person name="Van Hamme J.D."/>
            <person name="Bottos E.M."/>
            <person name="Rineau F."/>
        </authorList>
    </citation>
    <scope>NUCLEOTIDE SEQUENCE [LARGE SCALE GENOMIC DNA]</scope>
    <source>
        <strain evidence="1 2">UFLA 01-765</strain>
    </source>
</reference>
<dbReference type="Proteomes" id="UP000053176">
    <property type="component" value="Unassembled WGS sequence"/>
</dbReference>
<dbReference type="Gene3D" id="3.50.50.60">
    <property type="entry name" value="FAD/NAD(P)-binding domain"/>
    <property type="match status" value="1"/>
</dbReference>
<dbReference type="AlphaFoldDB" id="A0A101KSU9"/>
<comment type="caution">
    <text evidence="1">The sequence shown here is derived from an EMBL/GenBank/DDBJ whole genome shotgun (WGS) entry which is preliminary data.</text>
</comment>
<dbReference type="InterPro" id="IPR036188">
    <property type="entry name" value="FAD/NAD-bd_sf"/>
</dbReference>
<organism evidence="1 2">
    <name type="scientific">Rhizobium loti</name>
    <name type="common">Mesorhizobium loti</name>
    <dbReference type="NCBI Taxonomy" id="381"/>
    <lineage>
        <taxon>Bacteria</taxon>
        <taxon>Pseudomonadati</taxon>
        <taxon>Pseudomonadota</taxon>
        <taxon>Alphaproteobacteria</taxon>
        <taxon>Hyphomicrobiales</taxon>
        <taxon>Phyllobacteriaceae</taxon>
        <taxon>Mesorhizobium</taxon>
    </lineage>
</organism>
<sequence>MRVRTESFIGRHMRRANPFPNRGRALATLRDKGVRVVPGLTSANGHVASFSDGSSIEVDAVVRAAGYDEDFGWLRVPVTVDKRAKSLDTEGISPVPGFYSEA</sequence>
<evidence type="ECO:0000313" key="1">
    <source>
        <dbReference type="EMBL" id="KUM26295.1"/>
    </source>
</evidence>
<dbReference type="EMBL" id="LPWA01000107">
    <property type="protein sequence ID" value="KUM26295.1"/>
    <property type="molecule type" value="Genomic_DNA"/>
</dbReference>
<gene>
    <name evidence="1" type="ORF">AU467_22360</name>
</gene>
<name>A0A101KSU9_RHILI</name>
<accession>A0A101KSU9</accession>
<evidence type="ECO:0000313" key="2">
    <source>
        <dbReference type="Proteomes" id="UP000053176"/>
    </source>
</evidence>
<proteinExistence type="predicted"/>
<protein>
    <submittedName>
        <fullName evidence="1">Uncharacterized protein</fullName>
    </submittedName>
</protein>